<dbReference type="RefSeq" id="WP_125117421.1">
    <property type="nucleotide sequence ID" value="NZ_AP019195.1"/>
</dbReference>
<sequence length="79" mass="8629">MTIKARSRREKVGGGLGLLLGIIVFNLIAPLLFERQAGFDGMQMIGAMVSALLCSELGSRIGKWLDVREQAKELAKEPE</sequence>
<keyword evidence="1" id="KW-1133">Transmembrane helix</keyword>
<keyword evidence="1" id="KW-0812">Transmembrane</keyword>
<dbReference type="AlphaFoldDB" id="A0AAF0JYA3"/>
<keyword evidence="1" id="KW-0472">Membrane</keyword>
<gene>
    <name evidence="2" type="ORF">OJY61_24265</name>
</gene>
<evidence type="ECO:0000256" key="1">
    <source>
        <dbReference type="SAM" id="Phobius"/>
    </source>
</evidence>
<feature type="transmembrane region" description="Helical" evidence="1">
    <location>
        <begin position="12"/>
        <end position="33"/>
    </location>
</feature>
<proteinExistence type="predicted"/>
<accession>A0AAF0JYA3</accession>
<dbReference type="EMBL" id="CP110176">
    <property type="protein sequence ID" value="WGC85868.1"/>
    <property type="molecule type" value="Genomic_DNA"/>
</dbReference>
<reference evidence="2" key="1">
    <citation type="submission" date="2023-04" db="EMBL/GenBank/DDBJ databases">
        <title>Whole Genome Sequence of Multi-drug resistant Aeromonas caviae as a gut pathogen in newborn.</title>
        <authorList>
            <person name="Jadhav S.V."/>
            <person name="Saroj S.D."/>
            <person name="Saha U.B."/>
            <person name="Sen S."/>
            <person name="Kher A."/>
        </authorList>
    </citation>
    <scope>NUCLEOTIDE SEQUENCE</scope>
    <source>
        <strain evidence="2">SVJ23</strain>
    </source>
</reference>
<evidence type="ECO:0000313" key="2">
    <source>
        <dbReference type="EMBL" id="WGC85868.1"/>
    </source>
</evidence>
<name>A0AAF0JYA3_AERCA</name>
<dbReference type="Proteomes" id="UP001163285">
    <property type="component" value="Chromosome"/>
</dbReference>
<organism evidence="2 3">
    <name type="scientific">Aeromonas caviae</name>
    <name type="common">Aeromonas punctata</name>
    <dbReference type="NCBI Taxonomy" id="648"/>
    <lineage>
        <taxon>Bacteria</taxon>
        <taxon>Pseudomonadati</taxon>
        <taxon>Pseudomonadota</taxon>
        <taxon>Gammaproteobacteria</taxon>
        <taxon>Aeromonadales</taxon>
        <taxon>Aeromonadaceae</taxon>
        <taxon>Aeromonas</taxon>
    </lineage>
</organism>
<evidence type="ECO:0000313" key="3">
    <source>
        <dbReference type="Proteomes" id="UP001163285"/>
    </source>
</evidence>
<protein>
    <submittedName>
        <fullName evidence="2">Uncharacterized protein</fullName>
    </submittedName>
</protein>